<evidence type="ECO:0000256" key="3">
    <source>
        <dbReference type="ARBA" id="ARBA00022857"/>
    </source>
</evidence>
<evidence type="ECO:0000256" key="2">
    <source>
        <dbReference type="ARBA" id="ARBA00015800"/>
    </source>
</evidence>
<dbReference type="Pfam" id="PF00478">
    <property type="entry name" value="IMPDH"/>
    <property type="match status" value="1"/>
</dbReference>
<dbReference type="PANTHER" id="PTHR43170:SF5">
    <property type="entry name" value="GMP REDUCTASE"/>
    <property type="match status" value="1"/>
</dbReference>
<dbReference type="InterPro" id="IPR001093">
    <property type="entry name" value="IMP_DH_GMPRt"/>
</dbReference>
<dbReference type="EC" id="1.7.1.7" evidence="1"/>
<evidence type="ECO:0000256" key="1">
    <source>
        <dbReference type="ARBA" id="ARBA00012678"/>
    </source>
</evidence>
<gene>
    <name evidence="6" type="ORF">DSTB1V02_LOCUS15405</name>
</gene>
<dbReference type="PANTHER" id="PTHR43170">
    <property type="entry name" value="GMP REDUCTASE"/>
    <property type="match status" value="1"/>
</dbReference>
<keyword evidence="3" id="KW-0521">NADP</keyword>
<evidence type="ECO:0000259" key="5">
    <source>
        <dbReference type="Pfam" id="PF00478"/>
    </source>
</evidence>
<accession>A0A7R9AJW4</accession>
<keyword evidence="7" id="KW-1185">Reference proteome</keyword>
<dbReference type="EMBL" id="LR943867">
    <property type="protein sequence ID" value="CAD7255660.1"/>
    <property type="molecule type" value="Genomic_DNA"/>
</dbReference>
<organism evidence="6">
    <name type="scientific">Darwinula stevensoni</name>
    <dbReference type="NCBI Taxonomy" id="69355"/>
    <lineage>
        <taxon>Eukaryota</taxon>
        <taxon>Metazoa</taxon>
        <taxon>Ecdysozoa</taxon>
        <taxon>Arthropoda</taxon>
        <taxon>Crustacea</taxon>
        <taxon>Oligostraca</taxon>
        <taxon>Ostracoda</taxon>
        <taxon>Podocopa</taxon>
        <taxon>Podocopida</taxon>
        <taxon>Darwinulocopina</taxon>
        <taxon>Darwinuloidea</taxon>
        <taxon>Darwinulidae</taxon>
        <taxon>Darwinula</taxon>
    </lineage>
</organism>
<evidence type="ECO:0000313" key="7">
    <source>
        <dbReference type="Proteomes" id="UP000677054"/>
    </source>
</evidence>
<dbReference type="OrthoDB" id="8300558at2759"/>
<dbReference type="Proteomes" id="UP000677054">
    <property type="component" value="Unassembled WGS sequence"/>
</dbReference>
<name>A0A7R9AJW4_9CRUS</name>
<dbReference type="SUPFAM" id="SSF51412">
    <property type="entry name" value="Inosine monophosphate dehydrogenase (IMPDH)"/>
    <property type="match status" value="1"/>
</dbReference>
<evidence type="ECO:0000313" key="6">
    <source>
        <dbReference type="EMBL" id="CAD7255660.1"/>
    </source>
</evidence>
<dbReference type="InterPro" id="IPR013785">
    <property type="entry name" value="Aldolase_TIM"/>
</dbReference>
<evidence type="ECO:0000256" key="4">
    <source>
        <dbReference type="ARBA" id="ARBA00023002"/>
    </source>
</evidence>
<protein>
    <recommendedName>
        <fullName evidence="2">GMP reductase</fullName>
        <ecNumber evidence="1">1.7.1.7</ecNumber>
    </recommendedName>
</protein>
<dbReference type="GO" id="GO:0003920">
    <property type="term" value="F:GMP reductase activity"/>
    <property type="evidence" value="ECO:0007669"/>
    <property type="project" value="UniProtKB-EC"/>
</dbReference>
<dbReference type="EMBL" id="CAJPEV010044349">
    <property type="protein sequence ID" value="CAG0910200.1"/>
    <property type="molecule type" value="Genomic_DNA"/>
</dbReference>
<keyword evidence="4" id="KW-0560">Oxidoreductase</keyword>
<feature type="domain" description="IMP dehydrogenase/GMP reductase" evidence="5">
    <location>
        <begin position="10"/>
        <end position="69"/>
    </location>
</feature>
<dbReference type="InterPro" id="IPR050139">
    <property type="entry name" value="GMP_reductase"/>
</dbReference>
<proteinExistence type="predicted"/>
<sequence>MPRIDNDIKLDFKDVLLRPKRSTLKSRSEVNLHRTITFRNSRKSYEGVPIIASNMDTIGTFEMAKALAKVKSKGHGSCEDFLIAAQSLHSHS</sequence>
<dbReference type="Gene3D" id="3.20.20.70">
    <property type="entry name" value="Aldolase class I"/>
    <property type="match status" value="1"/>
</dbReference>
<reference evidence="6" key="1">
    <citation type="submission" date="2020-11" db="EMBL/GenBank/DDBJ databases">
        <authorList>
            <person name="Tran Van P."/>
        </authorList>
    </citation>
    <scope>NUCLEOTIDE SEQUENCE</scope>
</reference>
<dbReference type="AlphaFoldDB" id="A0A7R9AJW4"/>